<evidence type="ECO:0000259" key="8">
    <source>
        <dbReference type="Pfam" id="PF20684"/>
    </source>
</evidence>
<dbReference type="GO" id="GO:0016020">
    <property type="term" value="C:membrane"/>
    <property type="evidence" value="ECO:0007669"/>
    <property type="project" value="UniProtKB-SubCell"/>
</dbReference>
<keyword evidence="3 7" id="KW-1133">Transmembrane helix</keyword>
<proteinExistence type="inferred from homology"/>
<feature type="transmembrane region" description="Helical" evidence="7">
    <location>
        <begin position="212"/>
        <end position="233"/>
    </location>
</feature>
<sequence length="391" mass="43213">MSRPQHGDVTKIPTPSLQQAALFINFFFPILSLIVVLLRAYSRIRTRQWGLDDWLMVAALMFALAMCGPFYMYVKLNYFGWRMVDVPVFDPAPGLWWFYLAQLFYNPVLALVKASVLVFLLRLGSHKRNIRYSIYALNTFNGLQAVAIFLVAALQCLPIAANWDAEVKATAKCVQPSFHITISAITIVTDFLVLGLPFWIFLGLKMPPAAKLAVMVVFLLGIAVTIIGIVRLVSMVKLFYIPAAPGADPYHDIGVMQNVVEVNLAIVAASGPALRPLFRSMLPKLFGGISDKYSGNKPTKMSYGNDYANGTTRQVTATGGIALKSLRGGGSRSHTECRSASPSGSEEEIMTYNGILRTTQVKMNFEDNVSSDSRMEAQESKDPHSGLRFHD</sequence>
<feature type="region of interest" description="Disordered" evidence="6">
    <location>
        <begin position="369"/>
        <end position="391"/>
    </location>
</feature>
<keyword evidence="2 7" id="KW-0812">Transmembrane</keyword>
<name>A0AAE8SUT0_9PEZI</name>
<organism evidence="9 10">
    <name type="scientific">Cephalotrichum gorgonifer</name>
    <dbReference type="NCBI Taxonomy" id="2041049"/>
    <lineage>
        <taxon>Eukaryota</taxon>
        <taxon>Fungi</taxon>
        <taxon>Dikarya</taxon>
        <taxon>Ascomycota</taxon>
        <taxon>Pezizomycotina</taxon>
        <taxon>Sordariomycetes</taxon>
        <taxon>Hypocreomycetidae</taxon>
        <taxon>Microascales</taxon>
        <taxon>Microascaceae</taxon>
        <taxon>Cephalotrichum</taxon>
    </lineage>
</organism>
<reference evidence="9" key="1">
    <citation type="submission" date="2018-03" db="EMBL/GenBank/DDBJ databases">
        <authorList>
            <person name="Guldener U."/>
        </authorList>
    </citation>
    <scope>NUCLEOTIDE SEQUENCE</scope>
</reference>
<dbReference type="InterPro" id="IPR052337">
    <property type="entry name" value="SAT4-like"/>
</dbReference>
<feature type="transmembrane region" description="Helical" evidence="7">
    <location>
        <begin position="94"/>
        <end position="121"/>
    </location>
</feature>
<feature type="transmembrane region" description="Helical" evidence="7">
    <location>
        <begin position="20"/>
        <end position="42"/>
    </location>
</feature>
<evidence type="ECO:0000256" key="6">
    <source>
        <dbReference type="SAM" id="MobiDB-lite"/>
    </source>
</evidence>
<evidence type="ECO:0000256" key="7">
    <source>
        <dbReference type="SAM" id="Phobius"/>
    </source>
</evidence>
<dbReference type="Proteomes" id="UP001187682">
    <property type="component" value="Unassembled WGS sequence"/>
</dbReference>
<dbReference type="EMBL" id="ONZQ02000005">
    <property type="protein sequence ID" value="SPO02023.1"/>
    <property type="molecule type" value="Genomic_DNA"/>
</dbReference>
<evidence type="ECO:0000256" key="2">
    <source>
        <dbReference type="ARBA" id="ARBA00022692"/>
    </source>
</evidence>
<comment type="subcellular location">
    <subcellularLocation>
        <location evidence="1">Membrane</location>
        <topology evidence="1">Multi-pass membrane protein</topology>
    </subcellularLocation>
</comment>
<feature type="compositionally biased region" description="Basic and acidic residues" evidence="6">
    <location>
        <begin position="373"/>
        <end position="391"/>
    </location>
</feature>
<dbReference type="Pfam" id="PF20684">
    <property type="entry name" value="Fung_rhodopsin"/>
    <property type="match status" value="1"/>
</dbReference>
<feature type="transmembrane region" description="Helical" evidence="7">
    <location>
        <begin position="142"/>
        <end position="160"/>
    </location>
</feature>
<dbReference type="PANTHER" id="PTHR33048">
    <property type="entry name" value="PTH11-LIKE INTEGRAL MEMBRANE PROTEIN (AFU_ORTHOLOGUE AFUA_5G11245)"/>
    <property type="match status" value="1"/>
</dbReference>
<accession>A0AAE8SUT0</accession>
<feature type="domain" description="Rhodopsin" evidence="8">
    <location>
        <begin position="38"/>
        <end position="279"/>
    </location>
</feature>
<feature type="region of interest" description="Disordered" evidence="6">
    <location>
        <begin position="326"/>
        <end position="347"/>
    </location>
</feature>
<comment type="similarity">
    <text evidence="5">Belongs to the SAT4 family.</text>
</comment>
<comment type="caution">
    <text evidence="9">The sequence shown here is derived from an EMBL/GenBank/DDBJ whole genome shotgun (WGS) entry which is preliminary data.</text>
</comment>
<dbReference type="AlphaFoldDB" id="A0AAE8SUT0"/>
<evidence type="ECO:0000313" key="10">
    <source>
        <dbReference type="Proteomes" id="UP001187682"/>
    </source>
</evidence>
<dbReference type="PANTHER" id="PTHR33048:SF47">
    <property type="entry name" value="INTEGRAL MEMBRANE PROTEIN-RELATED"/>
    <property type="match status" value="1"/>
</dbReference>
<protein>
    <submittedName>
        <fullName evidence="9">Related to integral membrane protein PTH11</fullName>
    </submittedName>
</protein>
<feature type="transmembrane region" description="Helical" evidence="7">
    <location>
        <begin position="180"/>
        <end position="200"/>
    </location>
</feature>
<evidence type="ECO:0000256" key="5">
    <source>
        <dbReference type="ARBA" id="ARBA00038359"/>
    </source>
</evidence>
<evidence type="ECO:0000256" key="4">
    <source>
        <dbReference type="ARBA" id="ARBA00023136"/>
    </source>
</evidence>
<gene>
    <name evidence="9" type="ORF">DNG_04696</name>
</gene>
<evidence type="ECO:0000313" key="9">
    <source>
        <dbReference type="EMBL" id="SPO02023.1"/>
    </source>
</evidence>
<keyword evidence="10" id="KW-1185">Reference proteome</keyword>
<evidence type="ECO:0000256" key="1">
    <source>
        <dbReference type="ARBA" id="ARBA00004141"/>
    </source>
</evidence>
<dbReference type="InterPro" id="IPR049326">
    <property type="entry name" value="Rhodopsin_dom_fungi"/>
</dbReference>
<feature type="transmembrane region" description="Helical" evidence="7">
    <location>
        <begin position="54"/>
        <end position="74"/>
    </location>
</feature>
<keyword evidence="4 7" id="KW-0472">Membrane</keyword>
<evidence type="ECO:0000256" key="3">
    <source>
        <dbReference type="ARBA" id="ARBA00022989"/>
    </source>
</evidence>